<dbReference type="AlphaFoldDB" id="A0A377XJP4"/>
<protein>
    <submittedName>
        <fullName evidence="1">Uncharacterized protein</fullName>
    </submittedName>
</protein>
<evidence type="ECO:0000313" key="1">
    <source>
        <dbReference type="EMBL" id="STT83402.1"/>
    </source>
</evidence>
<organism evidence="1 2">
    <name type="scientific">Klebsiella pneumoniae</name>
    <dbReference type="NCBI Taxonomy" id="573"/>
    <lineage>
        <taxon>Bacteria</taxon>
        <taxon>Pseudomonadati</taxon>
        <taxon>Pseudomonadota</taxon>
        <taxon>Gammaproteobacteria</taxon>
        <taxon>Enterobacterales</taxon>
        <taxon>Enterobacteriaceae</taxon>
        <taxon>Klebsiella/Raoultella group</taxon>
        <taxon>Klebsiella</taxon>
        <taxon>Klebsiella pneumoniae complex</taxon>
    </lineage>
</organism>
<reference evidence="1 2" key="1">
    <citation type="submission" date="2018-06" db="EMBL/GenBank/DDBJ databases">
        <authorList>
            <consortium name="Pathogen Informatics"/>
            <person name="Doyle S."/>
        </authorList>
    </citation>
    <scope>NUCLEOTIDE SEQUENCE [LARGE SCALE GENOMIC DNA]</scope>
    <source>
        <strain evidence="1 2">NCTC5047</strain>
    </source>
</reference>
<proteinExistence type="predicted"/>
<dbReference type="Proteomes" id="UP000254340">
    <property type="component" value="Unassembled WGS sequence"/>
</dbReference>
<name>A0A377XJP4_KLEPN</name>
<dbReference type="EMBL" id="UGLH01000006">
    <property type="protein sequence ID" value="STT83402.1"/>
    <property type="molecule type" value="Genomic_DNA"/>
</dbReference>
<evidence type="ECO:0000313" key="2">
    <source>
        <dbReference type="Proteomes" id="UP000254340"/>
    </source>
</evidence>
<accession>A0A377XJP4</accession>
<gene>
    <name evidence="1" type="ORF">NCTC5047_04413</name>
</gene>
<sequence>MTPVICPAFQRGQGAGDIVVRDSLYGFLFITQVALMQRAFHHADFFSLQIGKGMGDIFVDDHYPESAWR</sequence>